<feature type="transmembrane region" description="Helical" evidence="1">
    <location>
        <begin position="66"/>
        <end position="83"/>
    </location>
</feature>
<evidence type="ECO:0000313" key="3">
    <source>
        <dbReference type="Proteomes" id="UP000451471"/>
    </source>
</evidence>
<keyword evidence="3" id="KW-1185">Reference proteome</keyword>
<dbReference type="RefSeq" id="WP_158205738.1">
    <property type="nucleotide sequence ID" value="NZ_WSZK01000030.1"/>
</dbReference>
<proteinExistence type="predicted"/>
<dbReference type="Proteomes" id="UP000451471">
    <property type="component" value="Unassembled WGS sequence"/>
</dbReference>
<evidence type="ECO:0000313" key="2">
    <source>
        <dbReference type="EMBL" id="MWG36078.1"/>
    </source>
</evidence>
<name>A0A6B0GWG5_9EURY</name>
<keyword evidence="1" id="KW-0472">Membrane</keyword>
<comment type="caution">
    <text evidence="2">The sequence shown here is derived from an EMBL/GenBank/DDBJ whole genome shotgun (WGS) entry which is preliminary data.</text>
</comment>
<gene>
    <name evidence="2" type="ORF">GQS65_16550</name>
</gene>
<dbReference type="AlphaFoldDB" id="A0A6B0GWG5"/>
<dbReference type="EMBL" id="WSZK01000030">
    <property type="protein sequence ID" value="MWG36078.1"/>
    <property type="molecule type" value="Genomic_DNA"/>
</dbReference>
<reference evidence="2 3" key="1">
    <citation type="submission" date="2019-12" db="EMBL/GenBank/DDBJ databases">
        <title>Halocatena pleomorpha gen. nov. sp. nov., an extremely halophilic archaeon of family Halobacteriaceae isolated from saltpan soil.</title>
        <authorList>
            <person name="Pal Y."/>
            <person name="Verma A."/>
            <person name="Krishnamurthi S."/>
            <person name="Kumar P."/>
        </authorList>
    </citation>
    <scope>NUCLEOTIDE SEQUENCE [LARGE SCALE GENOMIC DNA]</scope>
    <source>
        <strain evidence="2 3">JCM 16495</strain>
    </source>
</reference>
<organism evidence="2 3">
    <name type="scientific">Halomarina oriensis</name>
    <dbReference type="NCBI Taxonomy" id="671145"/>
    <lineage>
        <taxon>Archaea</taxon>
        <taxon>Methanobacteriati</taxon>
        <taxon>Methanobacteriota</taxon>
        <taxon>Stenosarchaea group</taxon>
        <taxon>Halobacteria</taxon>
        <taxon>Halobacteriales</taxon>
        <taxon>Natronomonadaceae</taxon>
        <taxon>Halomarina</taxon>
    </lineage>
</organism>
<sequence>MVDSALIWLGLVAAGGLLCLVGGLWQYVKTDEVNYWGIAGACVATGGVVELLIANEYVTETTLSTTTNWLFLALGFVFILVALRRHGLGRNRSSDSL</sequence>
<accession>A0A6B0GWG5</accession>
<feature type="transmembrane region" description="Helical" evidence="1">
    <location>
        <begin position="35"/>
        <end position="54"/>
    </location>
</feature>
<keyword evidence="1" id="KW-0812">Transmembrane</keyword>
<keyword evidence="1" id="KW-1133">Transmembrane helix</keyword>
<evidence type="ECO:0000256" key="1">
    <source>
        <dbReference type="SAM" id="Phobius"/>
    </source>
</evidence>
<feature type="transmembrane region" description="Helical" evidence="1">
    <location>
        <begin position="6"/>
        <end position="28"/>
    </location>
</feature>
<protein>
    <submittedName>
        <fullName evidence="2">Uncharacterized protein</fullName>
    </submittedName>
</protein>